<dbReference type="OMA" id="EWCKESP"/>
<dbReference type="PANTHER" id="PTHR43173">
    <property type="entry name" value="ABC1 FAMILY PROTEIN"/>
    <property type="match status" value="1"/>
</dbReference>
<feature type="compositionally biased region" description="Basic and acidic residues" evidence="1">
    <location>
        <begin position="808"/>
        <end position="828"/>
    </location>
</feature>
<proteinExistence type="predicted"/>
<dbReference type="PANTHER" id="PTHR43173:SF3">
    <property type="entry name" value="ABC1 FAMILY PROTEIN"/>
    <property type="match status" value="1"/>
</dbReference>
<evidence type="ECO:0000256" key="1">
    <source>
        <dbReference type="SAM" id="MobiDB-lite"/>
    </source>
</evidence>
<dbReference type="EMBL" id="DF237288">
    <property type="protein sequence ID" value="GAQ87218.1"/>
    <property type="molecule type" value="Genomic_DNA"/>
</dbReference>
<feature type="domain" description="Beta-lactamase-related" evidence="2">
    <location>
        <begin position="481"/>
        <end position="948"/>
    </location>
</feature>
<keyword evidence="5" id="KW-1185">Reference proteome</keyword>
<dbReference type="Pfam" id="PF00144">
    <property type="entry name" value="Beta-lactamase"/>
    <property type="match status" value="1"/>
</dbReference>
<dbReference type="InterPro" id="IPR011009">
    <property type="entry name" value="Kinase-like_dom_sf"/>
</dbReference>
<dbReference type="InterPro" id="IPR051130">
    <property type="entry name" value="Mito_struct-func_regulator"/>
</dbReference>
<reference evidence="4 5" key="1">
    <citation type="journal article" date="2014" name="Nat. Commun.">
        <title>Klebsormidium flaccidum genome reveals primary factors for plant terrestrial adaptation.</title>
        <authorList>
            <person name="Hori K."/>
            <person name="Maruyama F."/>
            <person name="Fujisawa T."/>
            <person name="Togashi T."/>
            <person name="Yamamoto N."/>
            <person name="Seo M."/>
            <person name="Sato S."/>
            <person name="Yamada T."/>
            <person name="Mori H."/>
            <person name="Tajima N."/>
            <person name="Moriyama T."/>
            <person name="Ikeuchi M."/>
            <person name="Watanabe M."/>
            <person name="Wada H."/>
            <person name="Kobayashi K."/>
            <person name="Saito M."/>
            <person name="Masuda T."/>
            <person name="Sasaki-Sekimoto Y."/>
            <person name="Mashiguchi K."/>
            <person name="Awai K."/>
            <person name="Shimojima M."/>
            <person name="Masuda S."/>
            <person name="Iwai M."/>
            <person name="Nobusawa T."/>
            <person name="Narise T."/>
            <person name="Kondo S."/>
            <person name="Saito H."/>
            <person name="Sato R."/>
            <person name="Murakawa M."/>
            <person name="Ihara Y."/>
            <person name="Oshima-Yamada Y."/>
            <person name="Ohtaka K."/>
            <person name="Satoh M."/>
            <person name="Sonobe K."/>
            <person name="Ishii M."/>
            <person name="Ohtani R."/>
            <person name="Kanamori-Sato M."/>
            <person name="Honoki R."/>
            <person name="Miyazaki D."/>
            <person name="Mochizuki H."/>
            <person name="Umetsu J."/>
            <person name="Higashi K."/>
            <person name="Shibata D."/>
            <person name="Kamiya Y."/>
            <person name="Sato N."/>
            <person name="Nakamura Y."/>
            <person name="Tabata S."/>
            <person name="Ida S."/>
            <person name="Kurokawa K."/>
            <person name="Ohta H."/>
        </authorList>
    </citation>
    <scope>NUCLEOTIDE SEQUENCE [LARGE SCALE GENOMIC DNA]</scope>
    <source>
        <strain evidence="4 5">NIES-2285</strain>
    </source>
</reference>
<dbReference type="CDD" id="cd05121">
    <property type="entry name" value="ABC1_ADCK3-like"/>
    <property type="match status" value="1"/>
</dbReference>
<feature type="compositionally biased region" description="Low complexity" evidence="1">
    <location>
        <begin position="696"/>
        <end position="720"/>
    </location>
</feature>
<dbReference type="Gene3D" id="3.40.710.10">
    <property type="entry name" value="DD-peptidase/beta-lactamase superfamily"/>
    <property type="match status" value="2"/>
</dbReference>
<evidence type="ECO:0000313" key="5">
    <source>
        <dbReference type="Proteomes" id="UP000054558"/>
    </source>
</evidence>
<organism evidence="4 5">
    <name type="scientific">Klebsormidium nitens</name>
    <name type="common">Green alga</name>
    <name type="synonym">Ulothrix nitens</name>
    <dbReference type="NCBI Taxonomy" id="105231"/>
    <lineage>
        <taxon>Eukaryota</taxon>
        <taxon>Viridiplantae</taxon>
        <taxon>Streptophyta</taxon>
        <taxon>Klebsormidiophyceae</taxon>
        <taxon>Klebsormidiales</taxon>
        <taxon>Klebsormidiaceae</taxon>
        <taxon>Klebsormidium</taxon>
    </lineage>
</organism>
<dbReference type="Proteomes" id="UP000054558">
    <property type="component" value="Unassembled WGS sequence"/>
</dbReference>
<dbReference type="InterPro" id="IPR004147">
    <property type="entry name" value="ABC1_dom"/>
</dbReference>
<evidence type="ECO:0000313" key="4">
    <source>
        <dbReference type="EMBL" id="GAQ87218.1"/>
    </source>
</evidence>
<evidence type="ECO:0000259" key="2">
    <source>
        <dbReference type="Pfam" id="PF00144"/>
    </source>
</evidence>
<feature type="region of interest" description="Disordered" evidence="1">
    <location>
        <begin position="696"/>
        <end position="744"/>
    </location>
</feature>
<dbReference type="OrthoDB" id="427480at2759"/>
<dbReference type="SUPFAM" id="SSF56112">
    <property type="entry name" value="Protein kinase-like (PK-like)"/>
    <property type="match status" value="1"/>
</dbReference>
<evidence type="ECO:0000259" key="3">
    <source>
        <dbReference type="Pfam" id="PF03109"/>
    </source>
</evidence>
<dbReference type="InterPro" id="IPR001466">
    <property type="entry name" value="Beta-lactam-related"/>
</dbReference>
<feature type="domain" description="ABC1 atypical kinase-like" evidence="3">
    <location>
        <begin position="100"/>
        <end position="345"/>
    </location>
</feature>
<dbReference type="SUPFAM" id="SSF56601">
    <property type="entry name" value="beta-lactamase/transpeptidase-like"/>
    <property type="match status" value="1"/>
</dbReference>
<dbReference type="Pfam" id="PF03109">
    <property type="entry name" value="ABC1"/>
    <property type="match status" value="1"/>
</dbReference>
<name>A0A1Y1IGE8_KLENI</name>
<dbReference type="InterPro" id="IPR012338">
    <property type="entry name" value="Beta-lactam/transpept-like"/>
</dbReference>
<dbReference type="STRING" id="105231.A0A1Y1IGE8"/>
<gene>
    <name evidence="4" type="ORF">KFL_003390080</name>
</gene>
<sequence>MARAKLLPCTGSGTLLGRRLKVFAMAIAVFFDYKRLQRRSKWIKDSAKVDALYEAAHERNAARIFSTICALEGLWVKAGQYLSSRADVLPEAYISRLKLLQDALPPRPLEEIVETVEEELGGKVQDLFTSFDETPLATASIAQVHRAVTLEGQQVVVKVQHRGIKEVILQDLSNLRTIVEWIAWSDPQYNFGPMIDEWCAEVPKELNFEVEAANTDRVRTSLSADASAATRVEVLLPAVVRATQRVLLLEFFDGLRLNNRAALDAHGVDRQRLVEVICRAYARQIYVDGFFNADPHPGNFLVSKVPPHAPILLDFGLTKTLRPAMKVALAKQLLAAAEMDMSALLSSFEEMGLRLNRDMPEESLALTNFFFRRAAPAQEAKAEFEKWRQEREEEQKRAADEDKGLRRNPVDAFPADAVFFIRVLNLLRGLSSSLDTRIEYLEVMRPFAEATLSSELQSAAGPSAPSFVLATPVRSVVDERVRALLTQLAQGGNLQGIQVCVYHRGAVVVDCAGGRLGRYDPRPVQLDSLFPCFSVTKGVTAGLLHWLHDKGKLPFDALVGSVWPGFAKNGKETTTVAHLATHRAGLPHAGTKDVVANPTVVRDWQSMLRLMEEAWPETPPGTNQMYHYLSFGWLAGGLIEAAAGHSYGRLLQAVFATPLGLDGEFYVGIPPGVETRLASLSMDRPTPGTALATALATRQSVTPQPGAAASSSPAGDAPVPVVEPPGPTSEVGDAGPGSSADVAAGVGPGGSSSIGNVGNLAALPLVFNNLFVRRACIPSANGHFSARALARFYASMARAGAIPPAHPGWDRSTETPQKAAEKGGDKSRPGLFRRGVKKGSVAEETPAPIDVALSSDGRLFDRPAEQVFAGITGVGPYAPLVPPESHWGLAFGRFFLPGVSAADQSGGRVIAFGHSGMGGSTAFCDPEHDFAIAVTINKMTVAHNETKAVVRLVCEQLGVPVPASFLLQPPPEAQAT</sequence>
<feature type="compositionally biased region" description="Low complexity" evidence="1">
    <location>
        <begin position="732"/>
        <end position="744"/>
    </location>
</feature>
<feature type="region of interest" description="Disordered" evidence="1">
    <location>
        <begin position="803"/>
        <end position="841"/>
    </location>
</feature>
<accession>A0A1Y1IGE8</accession>
<protein>
    <submittedName>
        <fullName evidence="4">ABC1 family protein</fullName>
    </submittedName>
</protein>
<feature type="region of interest" description="Disordered" evidence="1">
    <location>
        <begin position="382"/>
        <end position="403"/>
    </location>
</feature>
<dbReference type="AlphaFoldDB" id="A0A1Y1IGE8"/>